<organism evidence="1 2">
    <name type="scientific">Daphnia sinensis</name>
    <dbReference type="NCBI Taxonomy" id="1820382"/>
    <lineage>
        <taxon>Eukaryota</taxon>
        <taxon>Metazoa</taxon>
        <taxon>Ecdysozoa</taxon>
        <taxon>Arthropoda</taxon>
        <taxon>Crustacea</taxon>
        <taxon>Branchiopoda</taxon>
        <taxon>Diplostraca</taxon>
        <taxon>Cladocera</taxon>
        <taxon>Anomopoda</taxon>
        <taxon>Daphniidae</taxon>
        <taxon>Daphnia</taxon>
        <taxon>Daphnia similis group</taxon>
    </lineage>
</organism>
<comment type="caution">
    <text evidence="1">The sequence shown here is derived from an EMBL/GenBank/DDBJ whole genome shotgun (WGS) entry which is preliminary data.</text>
</comment>
<evidence type="ECO:0000313" key="1">
    <source>
        <dbReference type="EMBL" id="KAI9555824.1"/>
    </source>
</evidence>
<dbReference type="EMBL" id="WJBH02000007">
    <property type="protein sequence ID" value="KAI9555824.1"/>
    <property type="molecule type" value="Genomic_DNA"/>
</dbReference>
<protein>
    <submittedName>
        <fullName evidence="1">Uncharacterized protein</fullName>
    </submittedName>
</protein>
<dbReference type="Proteomes" id="UP000820818">
    <property type="component" value="Linkage Group LG7"/>
</dbReference>
<gene>
    <name evidence="1" type="ORF">GHT06_018340</name>
</gene>
<evidence type="ECO:0000313" key="2">
    <source>
        <dbReference type="Proteomes" id="UP000820818"/>
    </source>
</evidence>
<proteinExistence type="predicted"/>
<name>A0AAD5PT28_9CRUS</name>
<keyword evidence="2" id="KW-1185">Reference proteome</keyword>
<accession>A0AAD5PT28</accession>
<dbReference type="AlphaFoldDB" id="A0AAD5PT28"/>
<reference evidence="1 2" key="1">
    <citation type="submission" date="2022-05" db="EMBL/GenBank/DDBJ databases">
        <title>A multi-omics perspective on studying reproductive biology in Daphnia sinensis.</title>
        <authorList>
            <person name="Jia J."/>
        </authorList>
    </citation>
    <scope>NUCLEOTIDE SEQUENCE [LARGE SCALE GENOMIC DNA]</scope>
    <source>
        <strain evidence="1 2">WSL</strain>
    </source>
</reference>
<sequence>MIKMTSSSISLLMAYRRMVSLAGRKWNKAKLVAGQKSSQKSTHFFFSVLTVRPVLFFFSLITKAE</sequence>